<dbReference type="GO" id="GO:0005615">
    <property type="term" value="C:extracellular space"/>
    <property type="evidence" value="ECO:0007669"/>
    <property type="project" value="TreeGrafter"/>
</dbReference>
<name>A0AA35X008_GEOBA</name>
<dbReference type="PANTHER" id="PTHR10504">
    <property type="entry name" value="BACTERICIDAL PERMEABILITY-INCREASING BPI PROTEIN-RELATED"/>
    <property type="match status" value="1"/>
</dbReference>
<sequence length="935" mass="102336">MRPPPALWLCVVTVGVQVLLLPSGTVAFTSAVNPGFRTILTQKGLNYANGVAFPLLKERISNFSIQNFTKSFKVPIIGMITFTLTNAKILSLNFGDSSMTLAKNGLTLVDNGISLALSADWSYDTVYGAPMNTSASGPNVKGHGTVDVSGRGISLKMTVDMTMNKSSGGIHLNCSYCSVVTYTWNGVEIDYTLVADPDFTHSGVVIFDNKGEFRLGKDPQDPPFPPPPFPDPSLRNFSKMIYLQGSTYVAESASWAFWKAGLLSYNVSNEQIPTGFKTTGFYCAIVSPELCKKYPNKKVMFGVVASDYPRLNITPEYAVVMGKALASMYVKNNGREEIAFTLNLCSTLKNILTTLAPSLGLAYINSILGAGVPIPVIDGVTFINPSLTFGKASLDRRSYMYNLFGPALNGFLKRELNKKACNELIKWFNETTKKYINPLPTTINVADGIEIDYGLVSDADFSRKGRVVTNHKGEFLLLPNATDPPFQPPPLPDPSEEDFPNTKMVHVVVSNYVAETAAYAFKEAGQLAYNITSDKTLCDKFPKMNVMLGVAVSGIPTLNITTNHTAMEAEVEVTMFVANGNGREDVAFVLDFVSMDLPTKIVDITLKNSTIGQFDITKLKDVITYALLPLGVSYVNNKYTRPGFPIPAKGGVTFANTTITEREACQQLTNWTNEYTNMYLGPLPTTIVFSGIEIDYGLVSDADFSRKGRVVTNHKGEILIQSDPTNPPFTPPPLPDPSEEKFPGSKMIYLVISKYVAESASYAFWKAGRMTYNLSTTDLPPFLRKTSFGVTCCVLKCSGGDEMAFVLQFVSRNLILMSNDTGWCACMSDFKDAEGDVDPYFNKTNNHLCGNVSSGRVSDLHTVKTNFGNLNLKFNINPILFNSLDYTQPGVPIPTNNGIVFTNTTLKLGEGYVVIGSDVLYTPEFLPSNMTCIYH</sequence>
<feature type="domain" description="Lipid-binding serum glycoprotein C-terminal" evidence="2">
    <location>
        <begin position="499"/>
        <end position="670"/>
    </location>
</feature>
<dbReference type="Gene3D" id="3.15.20.10">
    <property type="entry name" value="Bactericidal permeability-increasing protein, domain 2"/>
    <property type="match status" value="4"/>
</dbReference>
<feature type="signal peptide" evidence="1">
    <location>
        <begin position="1"/>
        <end position="27"/>
    </location>
</feature>
<dbReference type="SMART" id="SM00329">
    <property type="entry name" value="BPI2"/>
    <property type="match status" value="1"/>
</dbReference>
<gene>
    <name evidence="3" type="ORF">GBAR_LOCUS18628</name>
</gene>
<accession>A0AA35X008</accession>
<keyword evidence="4" id="KW-1185">Reference proteome</keyword>
<comment type="caution">
    <text evidence="3">The sequence shown here is derived from an EMBL/GenBank/DDBJ whole genome shotgun (WGS) entry which is preliminary data.</text>
</comment>
<dbReference type="Pfam" id="PF02886">
    <property type="entry name" value="LBP_BPI_CETP_C"/>
    <property type="match status" value="2"/>
</dbReference>
<evidence type="ECO:0000256" key="1">
    <source>
        <dbReference type="SAM" id="SignalP"/>
    </source>
</evidence>
<protein>
    <submittedName>
        <fullName evidence="3">Bactericidal permeability-increasing protein</fullName>
    </submittedName>
</protein>
<dbReference type="Proteomes" id="UP001174909">
    <property type="component" value="Unassembled WGS sequence"/>
</dbReference>
<evidence type="ECO:0000313" key="3">
    <source>
        <dbReference type="EMBL" id="CAI8033025.1"/>
    </source>
</evidence>
<dbReference type="InterPro" id="IPR032942">
    <property type="entry name" value="BPI/LBP/Plunc"/>
</dbReference>
<dbReference type="GO" id="GO:0008289">
    <property type="term" value="F:lipid binding"/>
    <property type="evidence" value="ECO:0007669"/>
    <property type="project" value="InterPro"/>
</dbReference>
<feature type="chain" id="PRO_5041248027" evidence="1">
    <location>
        <begin position="28"/>
        <end position="935"/>
    </location>
</feature>
<keyword evidence="1" id="KW-0732">Signal</keyword>
<organism evidence="3 4">
    <name type="scientific">Geodia barretti</name>
    <name type="common">Barrett's horny sponge</name>
    <dbReference type="NCBI Taxonomy" id="519541"/>
    <lineage>
        <taxon>Eukaryota</taxon>
        <taxon>Metazoa</taxon>
        <taxon>Porifera</taxon>
        <taxon>Demospongiae</taxon>
        <taxon>Heteroscleromorpha</taxon>
        <taxon>Tetractinellida</taxon>
        <taxon>Astrophorina</taxon>
        <taxon>Geodiidae</taxon>
        <taxon>Geodia</taxon>
    </lineage>
</organism>
<dbReference type="SUPFAM" id="SSF55394">
    <property type="entry name" value="Bactericidal permeability-increasing protein, BPI"/>
    <property type="match status" value="5"/>
</dbReference>
<dbReference type="InterPro" id="IPR017943">
    <property type="entry name" value="Bactericidal_perm-incr_a/b_dom"/>
</dbReference>
<evidence type="ECO:0000259" key="2">
    <source>
        <dbReference type="SMART" id="SM00329"/>
    </source>
</evidence>
<reference evidence="3" key="1">
    <citation type="submission" date="2023-03" db="EMBL/GenBank/DDBJ databases">
        <authorList>
            <person name="Steffen K."/>
            <person name="Cardenas P."/>
        </authorList>
    </citation>
    <scope>NUCLEOTIDE SEQUENCE</scope>
</reference>
<dbReference type="EMBL" id="CASHTH010002637">
    <property type="protein sequence ID" value="CAI8033025.1"/>
    <property type="molecule type" value="Genomic_DNA"/>
</dbReference>
<dbReference type="PANTHER" id="PTHR10504:SF131">
    <property type="entry name" value="BPI2 DOMAIN-CONTAINING PROTEIN"/>
    <property type="match status" value="1"/>
</dbReference>
<evidence type="ECO:0000313" key="4">
    <source>
        <dbReference type="Proteomes" id="UP001174909"/>
    </source>
</evidence>
<dbReference type="AlphaFoldDB" id="A0AA35X008"/>
<proteinExistence type="predicted"/>
<dbReference type="InterPro" id="IPR001124">
    <property type="entry name" value="Lipid-bd_serum_glycop_C"/>
</dbReference>
<dbReference type="Gene3D" id="3.15.10.10">
    <property type="entry name" value="Bactericidal permeability-increasing protein, domain 1"/>
    <property type="match status" value="1"/>
</dbReference>